<feature type="compositionally biased region" description="Polar residues" evidence="9">
    <location>
        <begin position="46"/>
        <end position="58"/>
    </location>
</feature>
<dbReference type="GO" id="GO:0000149">
    <property type="term" value="F:SNARE binding"/>
    <property type="evidence" value="ECO:0007669"/>
    <property type="project" value="TreeGrafter"/>
</dbReference>
<dbReference type="CDD" id="cd15844">
    <property type="entry name" value="SNARE_syntaxin5"/>
    <property type="match status" value="1"/>
</dbReference>
<dbReference type="GO" id="GO:0006888">
    <property type="term" value="P:endoplasmic reticulum to Golgi vesicle-mediated transport"/>
    <property type="evidence" value="ECO:0007669"/>
    <property type="project" value="TreeGrafter"/>
</dbReference>
<evidence type="ECO:0000256" key="8">
    <source>
        <dbReference type="ARBA" id="ARBA00023136"/>
    </source>
</evidence>
<keyword evidence="4 10" id="KW-0812">Transmembrane</keyword>
<evidence type="ECO:0000256" key="6">
    <source>
        <dbReference type="ARBA" id="ARBA00022989"/>
    </source>
</evidence>
<sequence>MPPFGGQSIRDKTTEFRAIAERLRKEQGAAGPSGAVLHGAQPLGSGATQNGAFSQQSEAARKAARIGQGIHSTSQKLHKLAQLAKRTSKFDDPAQEINELSTLVKQDIQTLNVAIADLQSLSARTTDGNKQSISHSHTVVDNLRTRLKDTTKDFKDVLTKRTEVLKSNQDRRNLFSIRPDEGPSWQRPSSSQPQRQEQPLFGEAAFKGNMQSRGDDDAGPSSSERTPFLSQSSQQQQLQLMQPQDSYLTSRAEALHNVESTITELGGIFQQLAHMVQEQGELTVRIDENVEETLANVDSAQAQLLKYLNSISSNRWLIMKVFFVMLAFLVFFIVFIA</sequence>
<organism evidence="12 13">
    <name type="scientific">Apatococcus lobatus</name>
    <dbReference type="NCBI Taxonomy" id="904363"/>
    <lineage>
        <taxon>Eukaryota</taxon>
        <taxon>Viridiplantae</taxon>
        <taxon>Chlorophyta</taxon>
        <taxon>core chlorophytes</taxon>
        <taxon>Trebouxiophyceae</taxon>
        <taxon>Chlorellales</taxon>
        <taxon>Chlorellaceae</taxon>
        <taxon>Apatococcus</taxon>
    </lineage>
</organism>
<dbReference type="GO" id="GO:0048278">
    <property type="term" value="P:vesicle docking"/>
    <property type="evidence" value="ECO:0007669"/>
    <property type="project" value="TreeGrafter"/>
</dbReference>
<dbReference type="PANTHER" id="PTHR19957:SF3">
    <property type="entry name" value="SYNTAXIN-5"/>
    <property type="match status" value="1"/>
</dbReference>
<evidence type="ECO:0000313" key="12">
    <source>
        <dbReference type="EMBL" id="KAK9825497.1"/>
    </source>
</evidence>
<dbReference type="Proteomes" id="UP001438707">
    <property type="component" value="Unassembled WGS sequence"/>
</dbReference>
<dbReference type="InterPro" id="IPR045242">
    <property type="entry name" value="Syntaxin"/>
</dbReference>
<feature type="domain" description="T-SNARE coiled-coil homology" evidence="11">
    <location>
        <begin position="245"/>
        <end position="307"/>
    </location>
</feature>
<proteinExistence type="inferred from homology"/>
<dbReference type="Pfam" id="PF11416">
    <property type="entry name" value="Syntaxin-5_N"/>
    <property type="match status" value="1"/>
</dbReference>
<dbReference type="PANTHER" id="PTHR19957">
    <property type="entry name" value="SYNTAXIN"/>
    <property type="match status" value="1"/>
</dbReference>
<dbReference type="EMBL" id="JALJOS010000024">
    <property type="protein sequence ID" value="KAK9825497.1"/>
    <property type="molecule type" value="Genomic_DNA"/>
</dbReference>
<accession>A0AAW1QWM1</accession>
<reference evidence="12 13" key="1">
    <citation type="journal article" date="2024" name="Nat. Commun.">
        <title>Phylogenomics reveals the evolutionary origins of lichenization in chlorophyte algae.</title>
        <authorList>
            <person name="Puginier C."/>
            <person name="Libourel C."/>
            <person name="Otte J."/>
            <person name="Skaloud P."/>
            <person name="Haon M."/>
            <person name="Grisel S."/>
            <person name="Petersen M."/>
            <person name="Berrin J.G."/>
            <person name="Delaux P.M."/>
            <person name="Dal Grande F."/>
            <person name="Keller J."/>
        </authorList>
    </citation>
    <scope>NUCLEOTIDE SEQUENCE [LARGE SCALE GENOMIC DNA]</scope>
    <source>
        <strain evidence="12 13">SAG 2145</strain>
    </source>
</reference>
<evidence type="ECO:0000256" key="2">
    <source>
        <dbReference type="ARBA" id="ARBA00009063"/>
    </source>
</evidence>
<keyword evidence="7" id="KW-0175">Coiled coil</keyword>
<dbReference type="SMART" id="SM00397">
    <property type="entry name" value="t_SNARE"/>
    <property type="match status" value="1"/>
</dbReference>
<evidence type="ECO:0000256" key="9">
    <source>
        <dbReference type="SAM" id="MobiDB-lite"/>
    </source>
</evidence>
<dbReference type="GO" id="GO:0006886">
    <property type="term" value="P:intracellular protein transport"/>
    <property type="evidence" value="ECO:0007669"/>
    <property type="project" value="TreeGrafter"/>
</dbReference>
<dbReference type="InterPro" id="IPR021538">
    <property type="entry name" value="Syntaxin-5_N"/>
</dbReference>
<keyword evidence="5" id="KW-0653">Protein transport</keyword>
<gene>
    <name evidence="12" type="ORF">WJX74_001266</name>
</gene>
<comment type="similarity">
    <text evidence="2">Belongs to the syntaxin family.</text>
</comment>
<protein>
    <recommendedName>
        <fullName evidence="11">t-SNARE coiled-coil homology domain-containing protein</fullName>
    </recommendedName>
</protein>
<evidence type="ECO:0000256" key="1">
    <source>
        <dbReference type="ARBA" id="ARBA00004211"/>
    </source>
</evidence>
<evidence type="ECO:0000256" key="3">
    <source>
        <dbReference type="ARBA" id="ARBA00022448"/>
    </source>
</evidence>
<keyword evidence="13" id="KW-1185">Reference proteome</keyword>
<comment type="subcellular location">
    <subcellularLocation>
        <location evidence="1">Membrane</location>
        <topology evidence="1">Single-pass type IV membrane protein</topology>
    </subcellularLocation>
</comment>
<evidence type="ECO:0000256" key="5">
    <source>
        <dbReference type="ARBA" id="ARBA00022927"/>
    </source>
</evidence>
<dbReference type="GO" id="GO:0000139">
    <property type="term" value="C:Golgi membrane"/>
    <property type="evidence" value="ECO:0007669"/>
    <property type="project" value="TreeGrafter"/>
</dbReference>
<feature type="region of interest" description="Disordered" evidence="9">
    <location>
        <begin position="169"/>
        <end position="235"/>
    </location>
</feature>
<keyword evidence="6 10" id="KW-1133">Transmembrane helix</keyword>
<dbReference type="Gene3D" id="1.20.58.70">
    <property type="match status" value="1"/>
</dbReference>
<dbReference type="PROSITE" id="PS50192">
    <property type="entry name" value="T_SNARE"/>
    <property type="match status" value="1"/>
</dbReference>
<feature type="transmembrane region" description="Helical" evidence="10">
    <location>
        <begin position="316"/>
        <end position="336"/>
    </location>
</feature>
<dbReference type="GO" id="GO:0006906">
    <property type="term" value="P:vesicle fusion"/>
    <property type="evidence" value="ECO:0007669"/>
    <property type="project" value="TreeGrafter"/>
</dbReference>
<evidence type="ECO:0000256" key="4">
    <source>
        <dbReference type="ARBA" id="ARBA00022692"/>
    </source>
</evidence>
<dbReference type="AlphaFoldDB" id="A0AAW1QWM1"/>
<dbReference type="SUPFAM" id="SSF47661">
    <property type="entry name" value="t-snare proteins"/>
    <property type="match status" value="1"/>
</dbReference>
<dbReference type="InterPro" id="IPR010989">
    <property type="entry name" value="SNARE"/>
</dbReference>
<name>A0AAW1QWM1_9CHLO</name>
<dbReference type="GO" id="GO:0005484">
    <property type="term" value="F:SNAP receptor activity"/>
    <property type="evidence" value="ECO:0007669"/>
    <property type="project" value="TreeGrafter"/>
</dbReference>
<comment type="caution">
    <text evidence="12">The sequence shown here is derived from an EMBL/GenBank/DDBJ whole genome shotgun (WGS) entry which is preliminary data.</text>
</comment>
<evidence type="ECO:0000256" key="7">
    <source>
        <dbReference type="ARBA" id="ARBA00023054"/>
    </source>
</evidence>
<evidence type="ECO:0000259" key="11">
    <source>
        <dbReference type="PROSITE" id="PS50192"/>
    </source>
</evidence>
<dbReference type="Pfam" id="PF05739">
    <property type="entry name" value="SNARE"/>
    <property type="match status" value="1"/>
</dbReference>
<dbReference type="GO" id="GO:0031201">
    <property type="term" value="C:SNARE complex"/>
    <property type="evidence" value="ECO:0007669"/>
    <property type="project" value="TreeGrafter"/>
</dbReference>
<feature type="compositionally biased region" description="Low complexity" evidence="9">
    <location>
        <begin position="183"/>
        <end position="199"/>
    </location>
</feature>
<keyword evidence="8 10" id="KW-0472">Membrane</keyword>
<keyword evidence="3" id="KW-0813">Transport</keyword>
<feature type="region of interest" description="Disordered" evidence="9">
    <location>
        <begin position="25"/>
        <end position="71"/>
    </location>
</feature>
<feature type="compositionally biased region" description="Basic and acidic residues" evidence="9">
    <location>
        <begin position="169"/>
        <end position="181"/>
    </location>
</feature>
<evidence type="ECO:0000313" key="13">
    <source>
        <dbReference type="Proteomes" id="UP001438707"/>
    </source>
</evidence>
<dbReference type="InterPro" id="IPR000727">
    <property type="entry name" value="T_SNARE_dom"/>
</dbReference>
<evidence type="ECO:0000256" key="10">
    <source>
        <dbReference type="SAM" id="Phobius"/>
    </source>
</evidence>